<evidence type="ECO:0000313" key="2">
    <source>
        <dbReference type="Proteomes" id="UP000005596"/>
    </source>
</evidence>
<proteinExistence type="predicted"/>
<dbReference type="AlphaFoldDB" id="A4P1H9"/>
<gene>
    <name evidence="1" type="ORF">CGSHiR3021_11551</name>
</gene>
<dbReference type="EMBL" id="AAZJ01000035">
    <property type="protein sequence ID" value="EDK12729.1"/>
    <property type="molecule type" value="Genomic_DNA"/>
</dbReference>
<feature type="non-terminal residue" evidence="1">
    <location>
        <position position="1"/>
    </location>
</feature>
<evidence type="ECO:0000313" key="1">
    <source>
        <dbReference type="EMBL" id="EDK12729.1"/>
    </source>
</evidence>
<dbReference type="InterPro" id="IPR035571">
    <property type="entry name" value="UPF0234-like_C"/>
</dbReference>
<accession>A4P1H9</accession>
<protein>
    <submittedName>
        <fullName evidence="1">Uncharacterized protein</fullName>
    </submittedName>
</protein>
<dbReference type="BioCyc" id="HINF375063:G119K-2338-MONOMER"/>
<reference evidence="1 2" key="1">
    <citation type="journal article" date="2007" name="Genome Biol.">
        <title>Characterization and modeling of the Haemophilus influenzae core and supragenomes based on the complete genomic sequences of Rd and 12 clinical nontypeable strains.</title>
        <authorList>
            <person name="Hogg J.S."/>
            <person name="Hu F.Z."/>
            <person name="Janto B."/>
            <person name="Boissy R."/>
            <person name="Hayes J."/>
            <person name="Keefe R."/>
            <person name="Post J.C."/>
            <person name="Ehrlich G.D."/>
        </authorList>
    </citation>
    <scope>NUCLEOTIDE SEQUENCE [LARGE SCALE GENOMIC DNA]</scope>
    <source>
        <strain evidence="1 2">22.4-21</strain>
    </source>
</reference>
<sequence>YNTEITKVDDGYLLKADFTFCCQAELVIFQMRIA</sequence>
<name>A4P1H9_HAEIF</name>
<dbReference type="Gene3D" id="3.30.70.860">
    <property type="match status" value="1"/>
</dbReference>
<organism evidence="1 2">
    <name type="scientific">Haemophilus influenzae 22.4-21</name>
    <dbReference type="NCBI Taxonomy" id="375063"/>
    <lineage>
        <taxon>Bacteria</taxon>
        <taxon>Pseudomonadati</taxon>
        <taxon>Pseudomonadota</taxon>
        <taxon>Gammaproteobacteria</taxon>
        <taxon>Pasteurellales</taxon>
        <taxon>Pasteurellaceae</taxon>
        <taxon>Haemophilus</taxon>
    </lineage>
</organism>
<dbReference type="InterPro" id="IPR005272">
    <property type="entry name" value="DUF406"/>
</dbReference>
<dbReference type="Pfam" id="PF04175">
    <property type="entry name" value="DUF406"/>
    <property type="match status" value="1"/>
</dbReference>
<dbReference type="Proteomes" id="UP000005596">
    <property type="component" value="Unassembled WGS sequence"/>
</dbReference>